<dbReference type="PANTHER" id="PTHR24039:SF28">
    <property type="entry name" value="EGF-LIKE DOMAIN-CONTAINING PROTEIN"/>
    <property type="match status" value="1"/>
</dbReference>
<dbReference type="SMART" id="SM00179">
    <property type="entry name" value="EGF_CA"/>
    <property type="match status" value="2"/>
</dbReference>
<name>A0A8S4NM04_OWEFU</name>
<dbReference type="SMART" id="SM00261">
    <property type="entry name" value="FU"/>
    <property type="match status" value="3"/>
</dbReference>
<dbReference type="Gene3D" id="2.10.25.10">
    <property type="entry name" value="Laminin"/>
    <property type="match status" value="2"/>
</dbReference>
<feature type="disulfide bond" evidence="10">
    <location>
        <begin position="164"/>
        <end position="173"/>
    </location>
</feature>
<comment type="caution">
    <text evidence="10">Lacks conserved residue(s) required for the propagation of feature annotation.</text>
</comment>
<dbReference type="PROSITE" id="PS01187">
    <property type="entry name" value="EGF_CA"/>
    <property type="match status" value="2"/>
</dbReference>
<feature type="chain" id="PRO_5035864150" description="EGF-like domain-containing protein" evidence="12">
    <location>
        <begin position="23"/>
        <end position="491"/>
    </location>
</feature>
<evidence type="ECO:0000256" key="2">
    <source>
        <dbReference type="ARBA" id="ARBA00005897"/>
    </source>
</evidence>
<feature type="signal peptide" evidence="12">
    <location>
        <begin position="1"/>
        <end position="22"/>
    </location>
</feature>
<keyword evidence="5" id="KW-0677">Repeat</keyword>
<evidence type="ECO:0000256" key="7">
    <source>
        <dbReference type="ARBA" id="ARBA00022837"/>
    </source>
</evidence>
<dbReference type="SMART" id="SM00181">
    <property type="entry name" value="EGF"/>
    <property type="match status" value="3"/>
</dbReference>
<gene>
    <name evidence="14" type="ORF">OFUS_LOCUS9153</name>
</gene>
<dbReference type="PROSITE" id="PS50026">
    <property type="entry name" value="EGF_3"/>
    <property type="match status" value="2"/>
</dbReference>
<feature type="compositionally biased region" description="Basic and acidic residues" evidence="11">
    <location>
        <begin position="445"/>
        <end position="475"/>
    </location>
</feature>
<proteinExistence type="inferred from homology"/>
<dbReference type="PROSITE" id="PS00022">
    <property type="entry name" value="EGF_1"/>
    <property type="match status" value="1"/>
</dbReference>
<dbReference type="InterPro" id="IPR001881">
    <property type="entry name" value="EGF-like_Ca-bd_dom"/>
</dbReference>
<comment type="caution">
    <text evidence="14">The sequence shown here is derived from an EMBL/GenBank/DDBJ whole genome shotgun (WGS) entry which is preliminary data.</text>
</comment>
<evidence type="ECO:0000256" key="4">
    <source>
        <dbReference type="ARBA" id="ARBA00022729"/>
    </source>
</evidence>
<comment type="similarity">
    <text evidence="2">Belongs to the CRELD family.</text>
</comment>
<keyword evidence="9" id="KW-0325">Glycoprotein</keyword>
<keyword evidence="3 10" id="KW-0245">EGF-like domain</keyword>
<sequence>MRVIRILCVFSCMLLAIGHVHASKKCDICNEMVKKFNEGIVKTAKSNFGGGNTHWEEKSLGSWAHSETRFVEIMESSCGDDKGCHSMVEEHEESLEDWWFKHYAKNTKKDLKEYFCIENVKVCCPENTYGKQCKECAGGVKQPCMSNGNCDGAGTREGTGKCNCNSGYKGDTCNECKDGFFEQEKNDTYIQCTACHASCANTCWEEGPKGCDECAKGWEANEEEGCQDIDECADATPPCKEDEFCTNTAGSYNCSKCNKACDNCLGGGPDKCVKCAQGYTMEENNTCLDVDECAKDPTLCQGDDNMQCRNDPGTYTCICIGDYEYKHGKCEKIKEKPKSEKSKKKSKKKINEEINYETLKFIGLVLLYGLCGKFLKGRIIPVTILFLAMWTSLYAFCERFDIAVKALGAATSDDDDEDGDDDDEEDNEDEDDEDSNPDEDNLQENDDKTVDIDNKKDIEIPADNTKTEENPKNTKDNNANEDIKKIKNDEL</sequence>
<keyword evidence="6" id="KW-0256">Endoplasmic reticulum</keyword>
<organism evidence="14 15">
    <name type="scientific">Owenia fusiformis</name>
    <name type="common">Polychaete worm</name>
    <dbReference type="NCBI Taxonomy" id="6347"/>
    <lineage>
        <taxon>Eukaryota</taxon>
        <taxon>Metazoa</taxon>
        <taxon>Spiralia</taxon>
        <taxon>Lophotrochozoa</taxon>
        <taxon>Annelida</taxon>
        <taxon>Polychaeta</taxon>
        <taxon>Sedentaria</taxon>
        <taxon>Canalipalpata</taxon>
        <taxon>Sabellida</taxon>
        <taxon>Oweniida</taxon>
        <taxon>Oweniidae</taxon>
        <taxon>Owenia</taxon>
    </lineage>
</organism>
<accession>A0A8S4NM04</accession>
<evidence type="ECO:0000259" key="13">
    <source>
        <dbReference type="PROSITE" id="PS50026"/>
    </source>
</evidence>
<dbReference type="InterPro" id="IPR006212">
    <property type="entry name" value="Furin_repeat"/>
</dbReference>
<feature type="domain" description="EGF-like" evidence="13">
    <location>
        <begin position="134"/>
        <end position="174"/>
    </location>
</feature>
<dbReference type="OrthoDB" id="19903at2759"/>
<evidence type="ECO:0000256" key="3">
    <source>
        <dbReference type="ARBA" id="ARBA00022536"/>
    </source>
</evidence>
<evidence type="ECO:0000313" key="15">
    <source>
        <dbReference type="Proteomes" id="UP000749559"/>
    </source>
</evidence>
<evidence type="ECO:0000256" key="10">
    <source>
        <dbReference type="PROSITE-ProRule" id="PRU00076"/>
    </source>
</evidence>
<dbReference type="InterPro" id="IPR000152">
    <property type="entry name" value="EGF-type_Asp/Asn_hydroxyl_site"/>
</dbReference>
<dbReference type="PROSITE" id="PS00010">
    <property type="entry name" value="ASX_HYDROXYL"/>
    <property type="match status" value="1"/>
</dbReference>
<dbReference type="GO" id="GO:0005783">
    <property type="term" value="C:endoplasmic reticulum"/>
    <property type="evidence" value="ECO:0007669"/>
    <property type="project" value="UniProtKB-SubCell"/>
</dbReference>
<dbReference type="Pfam" id="PF07645">
    <property type="entry name" value="EGF_CA"/>
    <property type="match status" value="2"/>
</dbReference>
<dbReference type="InterPro" id="IPR018097">
    <property type="entry name" value="EGF_Ca-bd_CS"/>
</dbReference>
<reference evidence="14" key="1">
    <citation type="submission" date="2022-03" db="EMBL/GenBank/DDBJ databases">
        <authorList>
            <person name="Martin C."/>
        </authorList>
    </citation>
    <scope>NUCLEOTIDE SEQUENCE</scope>
</reference>
<evidence type="ECO:0000256" key="5">
    <source>
        <dbReference type="ARBA" id="ARBA00022737"/>
    </source>
</evidence>
<dbReference type="EMBL" id="CAIIXF020000005">
    <property type="protein sequence ID" value="CAH1782738.1"/>
    <property type="molecule type" value="Genomic_DNA"/>
</dbReference>
<dbReference type="InterPro" id="IPR002049">
    <property type="entry name" value="LE_dom"/>
</dbReference>
<dbReference type="GO" id="GO:0005509">
    <property type="term" value="F:calcium ion binding"/>
    <property type="evidence" value="ECO:0007669"/>
    <property type="project" value="InterPro"/>
</dbReference>
<dbReference type="InterPro" id="IPR009030">
    <property type="entry name" value="Growth_fac_rcpt_cys_sf"/>
</dbReference>
<keyword evidence="15" id="KW-1185">Reference proteome</keyword>
<feature type="compositionally biased region" description="Acidic residues" evidence="11">
    <location>
        <begin position="412"/>
        <end position="444"/>
    </location>
</feature>
<comment type="subcellular location">
    <subcellularLocation>
        <location evidence="1">Endoplasmic reticulum</location>
    </subcellularLocation>
</comment>
<evidence type="ECO:0000256" key="8">
    <source>
        <dbReference type="ARBA" id="ARBA00023157"/>
    </source>
</evidence>
<evidence type="ECO:0000256" key="11">
    <source>
        <dbReference type="SAM" id="MobiDB-lite"/>
    </source>
</evidence>
<feature type="region of interest" description="Disordered" evidence="11">
    <location>
        <begin position="411"/>
        <end position="491"/>
    </location>
</feature>
<keyword evidence="7" id="KW-0106">Calcium</keyword>
<dbReference type="InterPro" id="IPR000742">
    <property type="entry name" value="EGF"/>
</dbReference>
<evidence type="ECO:0000256" key="6">
    <source>
        <dbReference type="ARBA" id="ARBA00022824"/>
    </source>
</evidence>
<keyword evidence="8 10" id="KW-1015">Disulfide bond</keyword>
<keyword evidence="4 12" id="KW-0732">Signal</keyword>
<dbReference type="Proteomes" id="UP000749559">
    <property type="component" value="Unassembled WGS sequence"/>
</dbReference>
<feature type="disulfide bond" evidence="10">
    <location>
        <begin position="300"/>
        <end position="317"/>
    </location>
</feature>
<evidence type="ECO:0000313" key="14">
    <source>
        <dbReference type="EMBL" id="CAH1782738.1"/>
    </source>
</evidence>
<feature type="compositionally biased region" description="Basic and acidic residues" evidence="11">
    <location>
        <begin position="481"/>
        <end position="491"/>
    </location>
</feature>
<dbReference type="SUPFAM" id="SSF57184">
    <property type="entry name" value="Growth factor receptor domain"/>
    <property type="match status" value="1"/>
</dbReference>
<dbReference type="AlphaFoldDB" id="A0A8S4NM04"/>
<dbReference type="CDD" id="cd00055">
    <property type="entry name" value="EGF_Lam"/>
    <property type="match status" value="1"/>
</dbReference>
<evidence type="ECO:0000256" key="1">
    <source>
        <dbReference type="ARBA" id="ARBA00004240"/>
    </source>
</evidence>
<protein>
    <recommendedName>
        <fullName evidence="13">EGF-like domain-containing protein</fullName>
    </recommendedName>
</protein>
<feature type="domain" description="EGF-like" evidence="13">
    <location>
        <begin position="289"/>
        <end position="331"/>
    </location>
</feature>
<dbReference type="PROSITE" id="PS01248">
    <property type="entry name" value="EGF_LAM_1"/>
    <property type="match status" value="1"/>
</dbReference>
<evidence type="ECO:0000256" key="12">
    <source>
        <dbReference type="SAM" id="SignalP"/>
    </source>
</evidence>
<dbReference type="InterPro" id="IPR049883">
    <property type="entry name" value="NOTCH1_EGF-like"/>
</dbReference>
<evidence type="ECO:0000256" key="9">
    <source>
        <dbReference type="ARBA" id="ARBA00023180"/>
    </source>
</evidence>
<dbReference type="PANTHER" id="PTHR24039">
    <property type="entry name" value="FIBRILLIN-RELATED"/>
    <property type="match status" value="1"/>
</dbReference>